<organism evidence="1 2">
    <name type="scientific">Nocardioides zeae</name>
    <dbReference type="NCBI Taxonomy" id="1457234"/>
    <lineage>
        <taxon>Bacteria</taxon>
        <taxon>Bacillati</taxon>
        <taxon>Actinomycetota</taxon>
        <taxon>Actinomycetes</taxon>
        <taxon>Propionibacteriales</taxon>
        <taxon>Nocardioidaceae</taxon>
        <taxon>Nocardioides</taxon>
    </lineage>
</organism>
<evidence type="ECO:0000313" key="2">
    <source>
        <dbReference type="Proteomes" id="UP001239215"/>
    </source>
</evidence>
<reference evidence="1" key="1">
    <citation type="submission" date="2023-07" db="EMBL/GenBank/DDBJ databases">
        <title>Functional and genomic diversity of the sorghum phyllosphere microbiome.</title>
        <authorList>
            <person name="Shade A."/>
        </authorList>
    </citation>
    <scope>NUCLEOTIDE SEQUENCE</scope>
    <source>
        <strain evidence="1">SORGH_AS_1067</strain>
    </source>
</reference>
<dbReference type="AlphaFoldDB" id="A0AAJ1U456"/>
<dbReference type="RefSeq" id="WP_307199303.1">
    <property type="nucleotide sequence ID" value="NZ_JAUTAN010000001.1"/>
</dbReference>
<name>A0AAJ1U456_9ACTN</name>
<comment type="caution">
    <text evidence="1">The sequence shown here is derived from an EMBL/GenBank/DDBJ whole genome shotgun (WGS) entry which is preliminary data.</text>
</comment>
<proteinExistence type="predicted"/>
<dbReference type="Proteomes" id="UP001239215">
    <property type="component" value="Unassembled WGS sequence"/>
</dbReference>
<sequence>MSARQETGLDGLLGSAQQVAGLVAARGRGDIDGARALTRQLVEDGDLAGGALLVAELALGLLARESGRSLDEVVGQLNLRLMQLPHA</sequence>
<gene>
    <name evidence="1" type="ORF">QE405_001191</name>
</gene>
<protein>
    <submittedName>
        <fullName evidence="1">Uncharacterized protein</fullName>
    </submittedName>
</protein>
<accession>A0AAJ1U456</accession>
<evidence type="ECO:0000313" key="1">
    <source>
        <dbReference type="EMBL" id="MDQ1103907.1"/>
    </source>
</evidence>
<dbReference type="EMBL" id="JAUTAN010000001">
    <property type="protein sequence ID" value="MDQ1103907.1"/>
    <property type="molecule type" value="Genomic_DNA"/>
</dbReference>